<dbReference type="CDD" id="cd08956">
    <property type="entry name" value="KR_3_FAS_SDR_x"/>
    <property type="match status" value="1"/>
</dbReference>
<dbReference type="GO" id="GO:0004315">
    <property type="term" value="F:3-oxoacyl-[acyl-carrier-protein] synthase activity"/>
    <property type="evidence" value="ECO:0007669"/>
    <property type="project" value="InterPro"/>
</dbReference>
<organism evidence="11 12">
    <name type="scientific">Frankia torreyi</name>
    <dbReference type="NCBI Taxonomy" id="1856"/>
    <lineage>
        <taxon>Bacteria</taxon>
        <taxon>Bacillati</taxon>
        <taxon>Actinomycetota</taxon>
        <taxon>Actinomycetes</taxon>
        <taxon>Frankiales</taxon>
        <taxon>Frankiaceae</taxon>
        <taxon>Frankia</taxon>
    </lineage>
</organism>
<dbReference type="Gene3D" id="3.10.129.110">
    <property type="entry name" value="Polyketide synthase dehydratase"/>
    <property type="match status" value="1"/>
</dbReference>
<evidence type="ECO:0000259" key="9">
    <source>
        <dbReference type="PROSITE" id="PS52004"/>
    </source>
</evidence>
<dbReference type="InterPro" id="IPR036736">
    <property type="entry name" value="ACP-like_sf"/>
</dbReference>
<dbReference type="FunFam" id="1.10.1200.10:FF:000007">
    <property type="entry name" value="Probable polyketide synthase pks17"/>
    <property type="match status" value="2"/>
</dbReference>
<dbReference type="Proteomes" id="UP000032545">
    <property type="component" value="Unassembled WGS sequence"/>
</dbReference>
<dbReference type="InterPro" id="IPR020806">
    <property type="entry name" value="PKS_PP-bd"/>
</dbReference>
<dbReference type="SMART" id="SM00822">
    <property type="entry name" value="PKS_KR"/>
    <property type="match status" value="1"/>
</dbReference>
<feature type="region of interest" description="Disordered" evidence="7">
    <location>
        <begin position="2464"/>
        <end position="2493"/>
    </location>
</feature>
<keyword evidence="3" id="KW-0808">Transferase</keyword>
<dbReference type="InterPro" id="IPR042104">
    <property type="entry name" value="PKS_dehydratase_sf"/>
</dbReference>
<dbReference type="Pfam" id="PF00109">
    <property type="entry name" value="ketoacyl-synt"/>
    <property type="match status" value="2"/>
</dbReference>
<dbReference type="InterPro" id="IPR014043">
    <property type="entry name" value="Acyl_transferase_dom"/>
</dbReference>
<feature type="region of interest" description="Disordered" evidence="7">
    <location>
        <begin position="430"/>
        <end position="454"/>
    </location>
</feature>
<feature type="region of interest" description="Disordered" evidence="7">
    <location>
        <begin position="924"/>
        <end position="962"/>
    </location>
</feature>
<dbReference type="InterPro" id="IPR011032">
    <property type="entry name" value="GroES-like_sf"/>
</dbReference>
<dbReference type="PROSITE" id="PS00606">
    <property type="entry name" value="KS3_1"/>
    <property type="match status" value="1"/>
</dbReference>
<dbReference type="Pfam" id="PF08240">
    <property type="entry name" value="ADH_N"/>
    <property type="match status" value="1"/>
</dbReference>
<dbReference type="GO" id="GO:0016491">
    <property type="term" value="F:oxidoreductase activity"/>
    <property type="evidence" value="ECO:0007669"/>
    <property type="project" value="InterPro"/>
</dbReference>
<dbReference type="InterPro" id="IPR032821">
    <property type="entry name" value="PKS_assoc"/>
</dbReference>
<dbReference type="Pfam" id="PF08659">
    <property type="entry name" value="KR"/>
    <property type="match status" value="1"/>
</dbReference>
<dbReference type="Gene3D" id="3.40.50.720">
    <property type="entry name" value="NAD(P)-binding Rossmann-like Domain"/>
    <property type="match status" value="3"/>
</dbReference>
<dbReference type="FunFam" id="3.40.47.10:FF:000019">
    <property type="entry name" value="Polyketide synthase type I"/>
    <property type="match status" value="1"/>
</dbReference>
<dbReference type="InterPro" id="IPR049900">
    <property type="entry name" value="PKS_mFAS_DH"/>
</dbReference>
<evidence type="ECO:0000256" key="1">
    <source>
        <dbReference type="ARBA" id="ARBA00022450"/>
    </source>
</evidence>
<feature type="region of interest" description="Disordered" evidence="7">
    <location>
        <begin position="1506"/>
        <end position="1556"/>
    </location>
</feature>
<reference evidence="11 12" key="2">
    <citation type="journal article" date="2016" name="Genome Announc.">
        <title>Permanent Draft Genome Sequences for Two Variants of Frankia sp. Strain CpI1, the First Frankia Strain Isolated from Root Nodules of Comptonia peregrina.</title>
        <authorList>
            <person name="Oshone R."/>
            <person name="Hurst S.G.IV."/>
            <person name="Abebe-Akele F."/>
            <person name="Simpson S."/>
            <person name="Morris K."/>
            <person name="Thomas W.K."/>
            <person name="Tisa L.S."/>
        </authorList>
    </citation>
    <scope>NUCLEOTIDE SEQUENCE [LARGE SCALE GENOMIC DNA]</scope>
    <source>
        <strain evidence="12">CpI1-S</strain>
    </source>
</reference>
<feature type="compositionally biased region" description="Low complexity" evidence="7">
    <location>
        <begin position="2476"/>
        <end position="2493"/>
    </location>
</feature>
<dbReference type="GO" id="GO:0031177">
    <property type="term" value="F:phosphopantetheine binding"/>
    <property type="evidence" value="ECO:0007669"/>
    <property type="project" value="InterPro"/>
</dbReference>
<dbReference type="PROSITE" id="PS52019">
    <property type="entry name" value="PKS_MFAS_DH"/>
    <property type="match status" value="1"/>
</dbReference>
<feature type="domain" description="PKS/mFAS DH" evidence="10">
    <location>
        <begin position="2035"/>
        <end position="2356"/>
    </location>
</feature>
<dbReference type="SUPFAM" id="SSF50129">
    <property type="entry name" value="GroES-like"/>
    <property type="match status" value="1"/>
</dbReference>
<evidence type="ECO:0000256" key="2">
    <source>
        <dbReference type="ARBA" id="ARBA00022553"/>
    </source>
</evidence>
<dbReference type="Gene3D" id="3.30.70.3290">
    <property type="match status" value="2"/>
</dbReference>
<sequence length="3434" mass="350044">MSSGSAVSANADDTPRGAGDPIAVVGLACRLPAAPDPAAFWRLLRAGGDAVDRGPAVPRRLGAAFGAHLDDVYGFEPEFFGIAPREAAQLDPQQRLVLELAWEAVEEAGLRPATLAGSRTGVFVGAITSDYATRVLRAGPGAVTRHTLTGQSRGIIANRVSYTLDLRGPSLTVDAAQASSLVAVHLAADSLRLGECDLALAGGVQLNLVPDSTDAADRFGALSPDGRCYTFDARASGYVRGEGGGIVLLKRLSSALADGDTIHAVIRGGAVNSDGATDGLTLPSEDGQARVLRQAARAAGVEPRDIQYVELHGTGTPVGDPIEATALGRAFGAGRPADAPLHVGSAKTNIGHLEGASGIVGLLKTVLAISHRELPPSLNFATPNPDIAFDELRLRVHTDHGSWPAGDRPLVAGVSSFGMGGTNCHLIVAEPPPAETPPAEIADGAGPGEAAQALPWPVSGRDEAALRAQAGRLYDLLTAHELPAAHKPPADRSEPVDGTDGAAPAAPRPAFDPVDVGHSLVTTRTAFERRAVVVATSPAEFLTALRRLRDGEQDAALVTGPPDGAADRGGVVLVLPGQGSQWAGMARELLATSPVFAERIAACAEALAPHVDWSLPDVLAGATGAPPLDRVDVVQPALFAVMTALAAVWRSYGVRPDAVIGHSQGEIAAAHLAGALTLADAAAVVARRSQVLGELAGTGAMASIPLPAAAVLERLGGPDAVLAVAAVNGPSSTVVSGDPAALDELIAGYAADGVDVRRIPVDYASHSPQVAAVEAPLLDLLAGITPRSGDVTFYSTVTGEAVDTSRLDAGYWYANLRGTVRFDAAVRAALAAGHRTFVEVSPHPVLTGGIRAIVEDAARSASGGGAAPAAVVGTLRRDDGGLHRFLRSLAEVHVAGGAVDLAAAYPARARRVPLPTYPFQRRTFEVDVPERPTDANAGPGTRPTDANAGPGTPPAAGGAAPSSALARRLAGLPAPEADRVLLDVIGASLAIVLGHTAGSVQADRTFADLGFDSVSAVEFRDRLAAATGVALPTTLTFDYPTPRRLAGYLRAALTGTDQPATVVGATGPDGPGRSGDEPIAIVAAAGRWPGGARSPEQLWDLLEARVDAIGPFPTDRGWDLTALHDPDLTRPGTSYTRHGGFLPDAAEFDADFFGISPREATAMDPQQRLLLETSWEALERAGIDPVTLRGTATGVFAGVTPHDYGPRLVEAPDGYGGYVLTGSLTSVVSGRIAYTLGLEGPAVTVDTACSSSLVSIHLAAQALRGGECTLALAGGVTVMPTPGMFTEFSRQRGLAPDGRCKPFAAAADGTAWAEGVGVVVLERLSDARRLGHRVLAVVRGSAVNSDGASNGLTAPNGPSQQRVIRAALAAAGLTPADVDAVEAHGTGTTLGDPIEAQAILATYGADRPADRPLRLGSLKSNIGHTQAAAGVTGVIKLLEALRHGRLPATLHVDAPTPHVDWSPGTVTLLTEPADWPTTPDRPRRAAVSAFGISGTNAHLILEQAPEDAAEPGSGPPADGRPADAGSADGQPTDGEPADGEPAETASAGPGPDALPWVLSAHSESALRARAAQLAEHVAASAGEPGGPSAADVGHALATTRTLFAHRAIVVGDGPEQHRAGLLALAAGDTAAHVVSGVAGPAGRTALLFTGQGSQRAGAGRELYAASHVFAAALDEVTAHLDGAVGRSVRELMFAEPGSAAADELDATAFTQPALFALEVALYRLAESYGLRPDHLIGHSVGELTAAHLAGVLSLPDAATLVAARGRLMQSVPATGAMAALEGTEEEIGRLLAGAAGTIGVAAVNGPRSVVVSGDRDAVEEIGRRWRDAGHRVRGLRVSHAFHSGHLDPVLAEYREVVAGVTLRPPTIPIISNVTGRVATDAELTDPDYWVRHLRGTVRFHDGIRTLADLGVTTYVELGPDAVLSALAEQALAEQSVAEQSVVDAAPTPDAAAGPAPRVVALLRANRPEVRSFTTALARLHVDGVAVDWSAAFTGRRPRHTDLPTYPFQRQRYWLDAPTGTSGRPGLETGGVGPEHPVLTGAVELADGGLALTGRLDPAALPWLGDHAVRDTVLLPGTALLDLALTAARYCGARRVEELALTAPLALSASGALDVQVLVGPADPAGGGAPEGVERRAVTIHARPVADQTDPPGPWQRHATGFLRADDGAAADSGGTTGDGATAQDSAEPAVGAAAGDRGGAWPPPDAVALDVSGLYPRLAGGGYQYGPAFRGLRAAWRHGDDVLAEVTLPDAAGGRDRFEVHPALLDAALHAVVGLLPGAEAAGEGDRSADDGPGRIRLPFTWQDVTLAARGAASLRVRVSPTGPDTARLAVADAAGEPVVTIGGLTLRPVAAQVLADAGRAVAGRGGGDAMFRLDWQAVPPADPAADANRTPGDGDGDRAGGWVVIGARRPVDLAAPDRGPTAAPPEPADLRLLPDLAALRAAIGADGQAPALVIHRPTAVESAPADATPAGAPRAGSTPAGSTPAGAAAAGEADPVPAAHATVRAALHLLQDWLRDERFTGSRLVILTERAVATGPGEDVADLAAAGLWGLVRSARTENPDRVALLDVDGRDSSREAVRAALTLLAARPAEHSELAVRDGEIRVPLLAPLGTQPALLPPAGTDAWRLDVTAAGSLDNLALLAEPAAHRPLAPGEVRLALRAAGLNFRDVLIGLGMYPGGARIGAEGAGVVVEVGAQVSDLAPGDRVMGLVQGTLGPLAVTDRRLLTAIPPGWSFSQAAGVPVAFLTAYHGLADLARLRRGESLLVHAATGGVGQAAVQLARHWGVEVFGTASPAKWPVLRGQGLDDTHIASSRTLDFADAIRAATGGRGVDAVLNSLAGPFTDASLRLLAPGGRFVEMGKTDLRDPAAVAADLDGGSYQAFDLFEVDPARIGEMLADLADLFTRGALRPLPTTSWDVRHAPQALRQLSLARHTGKLVLTLPAPLDPAGTVLITGTGALAALVARRLVTHHGVRHLLLASRGGPATPGAEAVRAALAEAGATATVVAADVADPDDVRRLVAAVPTDHPLTAVVHTAGVLADGVVTSLDDPTLDRVLRPKVDGAWLLHRATAGLDLAAFVLFSSVAGLLGNGGQGNYAAANAFEDALAHHRRAAGLPAVSLAWGHWAQAGGMAGQLAPADLARLARTGIAPMSTAQGLALFDLALDGAGAAGAGTAAGAQPLLIPARLDPAGAARPAGGGLLRGLVHVPSQRSTAGAGGAVGAGAAGAATPAGAAGTPAADRAAALVERLRGQGPDEQRRALLTLVRTTAAEILGHASAAAIRPDRGFLESAFDSLSAIELRNRLARETGVRLPTTLLFDHPTPAILAAHLRDTLSADRRLLGGRPSDERPAPVDLDAEISRLEAALTGPAASTPQGADAVARLRALLAAMPAAAQPTGTAADDDEADATRLTEQISGATDDEIFDFIDRELGIS</sequence>
<feature type="active site" description="Proton donor; for dehydratase activity" evidence="6">
    <location>
        <position position="2266"/>
    </location>
</feature>
<dbReference type="InterPro" id="IPR049551">
    <property type="entry name" value="PKS_DH_C"/>
</dbReference>
<keyword evidence="12" id="KW-1185">Reference proteome</keyword>
<evidence type="ECO:0000256" key="5">
    <source>
        <dbReference type="ARBA" id="ARBA00023315"/>
    </source>
</evidence>
<dbReference type="InterPro" id="IPR049552">
    <property type="entry name" value="PKS_DH_N"/>
</dbReference>
<dbReference type="SUPFAM" id="SSF55048">
    <property type="entry name" value="Probable ACP-binding domain of malonyl-CoA ACP transacylase"/>
    <property type="match status" value="2"/>
</dbReference>
<gene>
    <name evidence="11" type="ORF">FF36_03067</name>
</gene>
<dbReference type="InterPro" id="IPR014030">
    <property type="entry name" value="Ketoacyl_synth_N"/>
</dbReference>
<dbReference type="FunFam" id="3.40.50.720:FF:000209">
    <property type="entry name" value="Polyketide synthase Pks12"/>
    <property type="match status" value="1"/>
</dbReference>
<dbReference type="InterPro" id="IPR057326">
    <property type="entry name" value="KR_dom"/>
</dbReference>
<dbReference type="Pfam" id="PF00550">
    <property type="entry name" value="PP-binding"/>
    <property type="match status" value="2"/>
</dbReference>
<evidence type="ECO:0000313" key="11">
    <source>
        <dbReference type="EMBL" id="KJE22537.1"/>
    </source>
</evidence>
<dbReference type="CDD" id="cd05195">
    <property type="entry name" value="enoyl_red"/>
    <property type="match status" value="1"/>
</dbReference>
<dbReference type="CDD" id="cd00833">
    <property type="entry name" value="PKS"/>
    <property type="match status" value="2"/>
</dbReference>
<dbReference type="SUPFAM" id="SSF51735">
    <property type="entry name" value="NAD(P)-binding Rossmann-fold domains"/>
    <property type="match status" value="3"/>
</dbReference>
<dbReference type="Pfam" id="PF02801">
    <property type="entry name" value="Ketoacyl-synt_C"/>
    <property type="match status" value="2"/>
</dbReference>
<feature type="domain" description="Carrier" evidence="8">
    <location>
        <begin position="3259"/>
        <end position="3334"/>
    </location>
</feature>
<evidence type="ECO:0000313" key="12">
    <source>
        <dbReference type="Proteomes" id="UP000032545"/>
    </source>
</evidence>
<dbReference type="InterPro" id="IPR016035">
    <property type="entry name" value="Acyl_Trfase/lysoPLipase"/>
</dbReference>
<dbReference type="InterPro" id="IPR036291">
    <property type="entry name" value="NAD(P)-bd_dom_sf"/>
</dbReference>
<dbReference type="EMBL" id="JYFN01000022">
    <property type="protein sequence ID" value="KJE22537.1"/>
    <property type="molecule type" value="Genomic_DNA"/>
</dbReference>
<dbReference type="SMART" id="SM00829">
    <property type="entry name" value="PKS_ER"/>
    <property type="match status" value="1"/>
</dbReference>
<feature type="domain" description="Ketosynthase family 3 (KS3)" evidence="9">
    <location>
        <begin position="1076"/>
        <end position="1503"/>
    </location>
</feature>
<dbReference type="InterPro" id="IPR016036">
    <property type="entry name" value="Malonyl_transacylase_ACP-bd"/>
</dbReference>
<keyword evidence="1" id="KW-0596">Phosphopantetheine</keyword>
<dbReference type="Pfam" id="PF16197">
    <property type="entry name" value="KAsynt_C_assoc"/>
    <property type="match status" value="2"/>
</dbReference>
<dbReference type="PATRIC" id="fig|1502723.3.peg.2451"/>
<feature type="region of interest" description="Disordered" evidence="7">
    <location>
        <begin position="2165"/>
        <end position="2201"/>
    </location>
</feature>
<evidence type="ECO:0000259" key="8">
    <source>
        <dbReference type="PROSITE" id="PS50075"/>
    </source>
</evidence>
<feature type="domain" description="Ketosynthase family 3 (KS3)" evidence="9">
    <location>
        <begin position="19"/>
        <end position="430"/>
    </location>
</feature>
<dbReference type="SUPFAM" id="SSF52151">
    <property type="entry name" value="FabD/lysophospholipase-like"/>
    <property type="match status" value="2"/>
</dbReference>
<feature type="active site" description="Proton acceptor; for dehydratase activity" evidence="6">
    <location>
        <position position="2066"/>
    </location>
</feature>
<dbReference type="Pfam" id="PF21089">
    <property type="entry name" value="PKS_DH_N"/>
    <property type="match status" value="1"/>
</dbReference>
<dbReference type="PROSITE" id="PS50075">
    <property type="entry name" value="CARRIER"/>
    <property type="match status" value="2"/>
</dbReference>
<dbReference type="InterPro" id="IPR016039">
    <property type="entry name" value="Thiolase-like"/>
</dbReference>
<dbReference type="Pfam" id="PF00698">
    <property type="entry name" value="Acyl_transf_1"/>
    <property type="match status" value="2"/>
</dbReference>
<dbReference type="InterPro" id="IPR013154">
    <property type="entry name" value="ADH-like_N"/>
</dbReference>
<dbReference type="InterPro" id="IPR020841">
    <property type="entry name" value="PKS_Beta-ketoAc_synthase_dom"/>
</dbReference>
<dbReference type="Gene3D" id="1.10.1200.10">
    <property type="entry name" value="ACP-like"/>
    <property type="match status" value="2"/>
</dbReference>
<evidence type="ECO:0000256" key="3">
    <source>
        <dbReference type="ARBA" id="ARBA00022679"/>
    </source>
</evidence>
<dbReference type="FunFam" id="3.90.180.10:FF:000032">
    <property type="entry name" value="Probable polyketide synthase pks1"/>
    <property type="match status" value="1"/>
</dbReference>
<dbReference type="SMART" id="SM00827">
    <property type="entry name" value="PKS_AT"/>
    <property type="match status" value="2"/>
</dbReference>
<dbReference type="InterPro" id="IPR020843">
    <property type="entry name" value="ER"/>
</dbReference>
<dbReference type="InterPro" id="IPR018201">
    <property type="entry name" value="Ketoacyl_synth_AS"/>
</dbReference>
<dbReference type="InterPro" id="IPR013968">
    <property type="entry name" value="PKS_KR"/>
</dbReference>
<protein>
    <submittedName>
        <fullName evidence="11">Polyketide synthase family protein</fullName>
    </submittedName>
</protein>
<feature type="compositionally biased region" description="Low complexity" evidence="7">
    <location>
        <begin position="496"/>
        <end position="515"/>
    </location>
</feature>
<evidence type="ECO:0000259" key="10">
    <source>
        <dbReference type="PROSITE" id="PS52019"/>
    </source>
</evidence>
<dbReference type="RefSeq" id="WP_082121929.1">
    <property type="nucleotide sequence ID" value="NZ_JYFN01000022.1"/>
</dbReference>
<dbReference type="PROSITE" id="PS52004">
    <property type="entry name" value="KS3_2"/>
    <property type="match status" value="2"/>
</dbReference>
<feature type="region of interest" description="C-terminal hotdog fold" evidence="6">
    <location>
        <begin position="2206"/>
        <end position="2356"/>
    </location>
</feature>
<dbReference type="InterPro" id="IPR001227">
    <property type="entry name" value="Ac_transferase_dom_sf"/>
</dbReference>
<dbReference type="SUPFAM" id="SSF53901">
    <property type="entry name" value="Thiolase-like"/>
    <property type="match status" value="2"/>
</dbReference>
<feature type="compositionally biased region" description="Basic and acidic residues" evidence="7">
    <location>
        <begin position="924"/>
        <end position="933"/>
    </location>
</feature>
<dbReference type="PANTHER" id="PTHR43775:SF51">
    <property type="entry name" value="INACTIVE PHENOLPHTHIOCEROL SYNTHESIS POLYKETIDE SYNTHASE TYPE I PKS1-RELATED"/>
    <property type="match status" value="1"/>
</dbReference>
<dbReference type="InterPro" id="IPR050091">
    <property type="entry name" value="PKS_NRPS_Biosynth_Enz"/>
</dbReference>
<dbReference type="GO" id="GO:0004312">
    <property type="term" value="F:fatty acid synthase activity"/>
    <property type="evidence" value="ECO:0007669"/>
    <property type="project" value="TreeGrafter"/>
</dbReference>
<dbReference type="InterPro" id="IPR014031">
    <property type="entry name" value="Ketoacyl_synth_C"/>
</dbReference>
<evidence type="ECO:0000256" key="4">
    <source>
        <dbReference type="ARBA" id="ARBA00023268"/>
    </source>
</evidence>
<dbReference type="Pfam" id="PF14765">
    <property type="entry name" value="PS-DH"/>
    <property type="match status" value="1"/>
</dbReference>
<feature type="region of interest" description="N-terminal hotdog fold" evidence="6">
    <location>
        <begin position="2035"/>
        <end position="2169"/>
    </location>
</feature>
<dbReference type="SMART" id="SM00823">
    <property type="entry name" value="PKS_PP"/>
    <property type="match status" value="2"/>
</dbReference>
<evidence type="ECO:0000256" key="7">
    <source>
        <dbReference type="SAM" id="MobiDB-lite"/>
    </source>
</evidence>
<dbReference type="SUPFAM" id="SSF47336">
    <property type="entry name" value="ACP-like"/>
    <property type="match status" value="2"/>
</dbReference>
<keyword evidence="4" id="KW-0511">Multifunctional enzyme</keyword>
<dbReference type="OrthoDB" id="9778690at2"/>
<keyword evidence="2" id="KW-0597">Phosphoprotein</keyword>
<feature type="region of interest" description="Disordered" evidence="7">
    <location>
        <begin position="483"/>
        <end position="515"/>
    </location>
</feature>
<feature type="compositionally biased region" description="Low complexity" evidence="7">
    <location>
        <begin position="2167"/>
        <end position="2195"/>
    </location>
</feature>
<name>A0A0D8BGH0_9ACTN</name>
<dbReference type="InterPro" id="IPR009081">
    <property type="entry name" value="PP-bd_ACP"/>
</dbReference>
<dbReference type="Gene3D" id="3.90.180.10">
    <property type="entry name" value="Medium-chain alcohol dehydrogenases, catalytic domain"/>
    <property type="match status" value="1"/>
</dbReference>
<evidence type="ECO:0000256" key="6">
    <source>
        <dbReference type="PROSITE-ProRule" id="PRU01363"/>
    </source>
</evidence>
<dbReference type="Pfam" id="PF13602">
    <property type="entry name" value="ADH_zinc_N_2"/>
    <property type="match status" value="1"/>
</dbReference>
<accession>A0A0D8BGH0</accession>
<feature type="compositionally biased region" description="Low complexity" evidence="7">
    <location>
        <begin position="948"/>
        <end position="962"/>
    </location>
</feature>
<dbReference type="InterPro" id="IPR020807">
    <property type="entry name" value="PKS_DH"/>
</dbReference>
<dbReference type="SMART" id="SM01294">
    <property type="entry name" value="PKS_PP_betabranch"/>
    <property type="match status" value="1"/>
</dbReference>
<proteinExistence type="predicted"/>
<dbReference type="FunFam" id="3.40.366.10:FF:000002">
    <property type="entry name" value="Probable polyketide synthase 2"/>
    <property type="match status" value="2"/>
</dbReference>
<reference evidence="12" key="1">
    <citation type="submission" date="2015-02" db="EMBL/GenBank/DDBJ databases">
        <title>Draft Genome of Frankia sp. CpI1-S.</title>
        <authorList>
            <person name="Oshone R.T."/>
            <person name="Ngom M."/>
            <person name="Ghodhbane-Gtari F."/>
            <person name="Gtari M."/>
            <person name="Morris K."/>
            <person name="Thomas K."/>
            <person name="Sen A."/>
            <person name="Tisa L.S."/>
        </authorList>
    </citation>
    <scope>NUCLEOTIDE SEQUENCE [LARGE SCALE GENOMIC DNA]</scope>
    <source>
        <strain evidence="12">CpI1-S</strain>
    </source>
</reference>
<dbReference type="GO" id="GO:0006633">
    <property type="term" value="P:fatty acid biosynthetic process"/>
    <property type="evidence" value="ECO:0007669"/>
    <property type="project" value="InterPro"/>
</dbReference>
<dbReference type="PANTHER" id="PTHR43775">
    <property type="entry name" value="FATTY ACID SYNTHASE"/>
    <property type="match status" value="1"/>
</dbReference>
<dbReference type="SMART" id="SM00825">
    <property type="entry name" value="PKS_KS"/>
    <property type="match status" value="2"/>
</dbReference>
<dbReference type="SMART" id="SM00826">
    <property type="entry name" value="PKS_DH"/>
    <property type="match status" value="1"/>
</dbReference>
<comment type="caution">
    <text evidence="11">The sequence shown here is derived from an EMBL/GenBank/DDBJ whole genome shotgun (WGS) entry which is preliminary data.</text>
</comment>
<feature type="domain" description="Carrier" evidence="8">
    <location>
        <begin position="979"/>
        <end position="1053"/>
    </location>
</feature>
<dbReference type="Gene3D" id="3.40.366.10">
    <property type="entry name" value="Malonyl-Coenzyme A Acyl Carrier Protein, domain 2"/>
    <property type="match status" value="2"/>
</dbReference>
<dbReference type="Gene3D" id="3.40.47.10">
    <property type="match status" value="2"/>
</dbReference>
<keyword evidence="5" id="KW-0012">Acyltransferase</keyword>